<dbReference type="InterPro" id="IPR013087">
    <property type="entry name" value="Znf_C2H2_type"/>
</dbReference>
<dbReference type="InterPro" id="IPR038765">
    <property type="entry name" value="Papain-like_cys_pep_sf"/>
</dbReference>
<comment type="function">
    <text evidence="3">Hydrolase that can remove conjugated ubiquitin from proteins and may therefore play an important regulatory role at the level of protein turnover by preventing degradation.</text>
</comment>
<dbReference type="GO" id="GO:0004843">
    <property type="term" value="F:cysteine-type deubiquitinase activity"/>
    <property type="evidence" value="ECO:0007669"/>
    <property type="project" value="UniProtKB-UniRule"/>
</dbReference>
<keyword evidence="3" id="KW-0788">Thiol protease</keyword>
<dbReference type="PANTHER" id="PTHR13312:SF0">
    <property type="entry name" value="UBIQUITIN THIOESTERASE OTU1"/>
    <property type="match status" value="1"/>
</dbReference>
<reference evidence="7" key="1">
    <citation type="submission" date="2021-01" db="EMBL/GenBank/DDBJ databases">
        <authorList>
            <person name="Corre E."/>
            <person name="Pelletier E."/>
            <person name="Niang G."/>
            <person name="Scheremetjew M."/>
            <person name="Finn R."/>
            <person name="Kale V."/>
            <person name="Holt S."/>
            <person name="Cochrane G."/>
            <person name="Meng A."/>
            <person name="Brown T."/>
            <person name="Cohen L."/>
        </authorList>
    </citation>
    <scope>NUCLEOTIDE SEQUENCE</scope>
    <source>
        <strain evidence="7">SAG 63-3</strain>
    </source>
</reference>
<evidence type="ECO:0000256" key="3">
    <source>
        <dbReference type="RuleBase" id="RU367104"/>
    </source>
</evidence>
<feature type="transmembrane region" description="Helical" evidence="5">
    <location>
        <begin position="33"/>
        <end position="55"/>
    </location>
</feature>
<dbReference type="AlphaFoldDB" id="A0A7S0V095"/>
<evidence type="ECO:0000259" key="6">
    <source>
        <dbReference type="PROSITE" id="PS50802"/>
    </source>
</evidence>
<keyword evidence="3" id="KW-0963">Cytoplasm</keyword>
<protein>
    <recommendedName>
        <fullName evidence="3">Ubiquitin thioesterase OTU</fullName>
        <ecNumber evidence="3">3.4.19.12</ecNumber>
    </recommendedName>
</protein>
<gene>
    <name evidence="7" type="ORF">PPAR00522_LOCUS8842</name>
</gene>
<dbReference type="GO" id="GO:0030968">
    <property type="term" value="P:endoplasmic reticulum unfolded protein response"/>
    <property type="evidence" value="ECO:0007669"/>
    <property type="project" value="TreeGrafter"/>
</dbReference>
<proteinExistence type="predicted"/>
<evidence type="ECO:0000256" key="4">
    <source>
        <dbReference type="SAM" id="MobiDB-lite"/>
    </source>
</evidence>
<dbReference type="SUPFAM" id="SSF54001">
    <property type="entry name" value="Cysteine proteinases"/>
    <property type="match status" value="1"/>
</dbReference>
<feature type="region of interest" description="Disordered" evidence="4">
    <location>
        <begin position="1"/>
        <end position="27"/>
    </location>
</feature>
<dbReference type="EMBL" id="HBFM01014155">
    <property type="protein sequence ID" value="CAD8772437.1"/>
    <property type="molecule type" value="Transcribed_RNA"/>
</dbReference>
<dbReference type="GO" id="GO:0036503">
    <property type="term" value="P:ERAD pathway"/>
    <property type="evidence" value="ECO:0007669"/>
    <property type="project" value="TreeGrafter"/>
</dbReference>
<dbReference type="GO" id="GO:0005634">
    <property type="term" value="C:nucleus"/>
    <property type="evidence" value="ECO:0007669"/>
    <property type="project" value="TreeGrafter"/>
</dbReference>
<dbReference type="Gene3D" id="3.90.70.80">
    <property type="match status" value="1"/>
</dbReference>
<dbReference type="EC" id="3.4.19.12" evidence="3"/>
<feature type="compositionally biased region" description="Basic residues" evidence="4">
    <location>
        <begin position="1"/>
        <end position="11"/>
    </location>
</feature>
<accession>A0A7S0V095</accession>
<feature type="domain" description="OTU" evidence="6">
    <location>
        <begin position="85"/>
        <end position="207"/>
    </location>
</feature>
<sequence length="289" mass="32076">MSERKKVRKSSRLSSKSHDEDTKSLSNEAPKHILSNPIILAGAGIAAVGLVGWIIKQTFFNNKGRYSSLKASVSCVPLASGHRCLVKRVIAGDNSCLFNAVGYLMHKNLTRASRLRAAVAAEVQKNPEYYSTAFLGMPNDEYCRWIQQPHNWGGAIELSIFSKMYRVELAAWNVETCTCHVFGEDQKYSRRAQLVYNGTHYDALVISDGATSSATTDDTLIDPKSRPEGLDAIRAAKRLVRLMHTSSKFQGGEKRRLRCSAEGCGLKFYSESAAKVHANKTGHDHFEEF</sequence>
<comment type="catalytic activity">
    <reaction evidence="1 3">
        <text>Thiol-dependent hydrolysis of ester, thioester, amide, peptide and isopeptide bonds formed by the C-terminal Gly of ubiquitin (a 76-residue protein attached to proteins as an intracellular targeting signal).</text>
        <dbReference type="EC" id="3.4.19.12"/>
    </reaction>
</comment>
<keyword evidence="3" id="KW-0645">Protease</keyword>
<dbReference type="InterPro" id="IPR003323">
    <property type="entry name" value="OTU_dom"/>
</dbReference>
<evidence type="ECO:0000313" key="7">
    <source>
        <dbReference type="EMBL" id="CAD8772437.1"/>
    </source>
</evidence>
<dbReference type="PROSITE" id="PS00028">
    <property type="entry name" value="ZINC_FINGER_C2H2_1"/>
    <property type="match status" value="1"/>
</dbReference>
<name>A0A7S0V095_9CHLO</name>
<evidence type="ECO:0000256" key="5">
    <source>
        <dbReference type="SAM" id="Phobius"/>
    </source>
</evidence>
<dbReference type="PANTHER" id="PTHR13312">
    <property type="entry name" value="HIV-INDUCED PROTEIN-7-LIKE PROTEASE"/>
    <property type="match status" value="1"/>
</dbReference>
<keyword evidence="2 3" id="KW-0378">Hydrolase</keyword>
<keyword evidence="5" id="KW-0812">Transmembrane</keyword>
<keyword evidence="5" id="KW-1133">Transmembrane helix</keyword>
<organism evidence="7">
    <name type="scientific">Polytomella parva</name>
    <dbReference type="NCBI Taxonomy" id="51329"/>
    <lineage>
        <taxon>Eukaryota</taxon>
        <taxon>Viridiplantae</taxon>
        <taxon>Chlorophyta</taxon>
        <taxon>core chlorophytes</taxon>
        <taxon>Chlorophyceae</taxon>
        <taxon>CS clade</taxon>
        <taxon>Chlamydomonadales</taxon>
        <taxon>Chlamydomonadaceae</taxon>
        <taxon>Polytomella</taxon>
    </lineage>
</organism>
<keyword evidence="3" id="KW-0833">Ubl conjugation pathway</keyword>
<evidence type="ECO:0000256" key="2">
    <source>
        <dbReference type="ARBA" id="ARBA00022801"/>
    </source>
</evidence>
<comment type="subcellular location">
    <subcellularLocation>
        <location evidence="3">Cytoplasm</location>
    </subcellularLocation>
</comment>
<dbReference type="Pfam" id="PF02338">
    <property type="entry name" value="OTU"/>
    <property type="match status" value="1"/>
</dbReference>
<keyword evidence="5" id="KW-0472">Membrane</keyword>
<dbReference type="GO" id="GO:0005829">
    <property type="term" value="C:cytosol"/>
    <property type="evidence" value="ECO:0007669"/>
    <property type="project" value="TreeGrafter"/>
</dbReference>
<dbReference type="PROSITE" id="PS50802">
    <property type="entry name" value="OTU"/>
    <property type="match status" value="1"/>
</dbReference>
<dbReference type="GO" id="GO:0016579">
    <property type="term" value="P:protein deubiquitination"/>
    <property type="evidence" value="ECO:0007669"/>
    <property type="project" value="TreeGrafter"/>
</dbReference>
<evidence type="ECO:0000256" key="1">
    <source>
        <dbReference type="ARBA" id="ARBA00000707"/>
    </source>
</evidence>